<dbReference type="InterPro" id="IPR029063">
    <property type="entry name" value="SAM-dependent_MTases_sf"/>
</dbReference>
<evidence type="ECO:0008006" key="5">
    <source>
        <dbReference type="Google" id="ProtNLM"/>
    </source>
</evidence>
<dbReference type="AlphaFoldDB" id="A0A9W8RA19"/>
<dbReference type="PANTHER" id="PTHR43591:SF10">
    <property type="entry name" value="ABC TRANSMEMBRANE TYPE-1 DOMAIN-CONTAINING PROTEIN-RELATED"/>
    <property type="match status" value="1"/>
</dbReference>
<dbReference type="EMBL" id="JAOQAV010000011">
    <property type="protein sequence ID" value="KAJ4190294.1"/>
    <property type="molecule type" value="Genomic_DNA"/>
</dbReference>
<comment type="caution">
    <text evidence="3">The sequence shown here is derived from an EMBL/GenBank/DDBJ whole genome shotgun (WGS) entry which is preliminary data.</text>
</comment>
<reference evidence="3" key="1">
    <citation type="submission" date="2022-09" db="EMBL/GenBank/DDBJ databases">
        <title>Fusarium specimens isolated from Avocado Roots.</title>
        <authorList>
            <person name="Stajich J."/>
            <person name="Roper C."/>
            <person name="Heimlech-Rivalta G."/>
        </authorList>
    </citation>
    <scope>NUCLEOTIDE SEQUENCE</scope>
    <source>
        <strain evidence="3">A02</strain>
    </source>
</reference>
<dbReference type="GO" id="GO:0008168">
    <property type="term" value="F:methyltransferase activity"/>
    <property type="evidence" value="ECO:0007669"/>
    <property type="project" value="TreeGrafter"/>
</dbReference>
<feature type="compositionally biased region" description="Polar residues" evidence="2">
    <location>
        <begin position="47"/>
        <end position="56"/>
    </location>
</feature>
<feature type="region of interest" description="Disordered" evidence="2">
    <location>
        <begin position="1"/>
        <end position="74"/>
    </location>
</feature>
<evidence type="ECO:0000256" key="2">
    <source>
        <dbReference type="SAM" id="MobiDB-lite"/>
    </source>
</evidence>
<evidence type="ECO:0000313" key="3">
    <source>
        <dbReference type="EMBL" id="KAJ4190294.1"/>
    </source>
</evidence>
<gene>
    <name evidence="3" type="ORF">NW755_005436</name>
</gene>
<evidence type="ECO:0000256" key="1">
    <source>
        <dbReference type="ARBA" id="ARBA00038158"/>
    </source>
</evidence>
<proteinExistence type="inferred from homology"/>
<dbReference type="PANTHER" id="PTHR43591">
    <property type="entry name" value="METHYLTRANSFERASE"/>
    <property type="match status" value="1"/>
</dbReference>
<dbReference type="CDD" id="cd02440">
    <property type="entry name" value="AdoMet_MTases"/>
    <property type="match status" value="1"/>
</dbReference>
<feature type="compositionally biased region" description="Polar residues" evidence="2">
    <location>
        <begin position="1"/>
        <end position="30"/>
    </location>
</feature>
<feature type="region of interest" description="Disordered" evidence="2">
    <location>
        <begin position="403"/>
        <end position="424"/>
    </location>
</feature>
<evidence type="ECO:0000313" key="4">
    <source>
        <dbReference type="Proteomes" id="UP001152087"/>
    </source>
</evidence>
<organism evidence="3 4">
    <name type="scientific">Fusarium falciforme</name>
    <dbReference type="NCBI Taxonomy" id="195108"/>
    <lineage>
        <taxon>Eukaryota</taxon>
        <taxon>Fungi</taxon>
        <taxon>Dikarya</taxon>
        <taxon>Ascomycota</taxon>
        <taxon>Pezizomycotina</taxon>
        <taxon>Sordariomycetes</taxon>
        <taxon>Hypocreomycetidae</taxon>
        <taxon>Hypocreales</taxon>
        <taxon>Nectriaceae</taxon>
        <taxon>Fusarium</taxon>
        <taxon>Fusarium solani species complex</taxon>
    </lineage>
</organism>
<accession>A0A9W8RA19</accession>
<dbReference type="Pfam" id="PF13489">
    <property type="entry name" value="Methyltransf_23"/>
    <property type="match status" value="1"/>
</dbReference>
<dbReference type="OrthoDB" id="2013972at2759"/>
<dbReference type="Proteomes" id="UP001152087">
    <property type="component" value="Unassembled WGS sequence"/>
</dbReference>
<dbReference type="Gene3D" id="3.40.50.150">
    <property type="entry name" value="Vaccinia Virus protein VP39"/>
    <property type="match status" value="1"/>
</dbReference>
<name>A0A9W8RA19_9HYPO</name>
<dbReference type="SUPFAM" id="SSF53335">
    <property type="entry name" value="S-adenosyl-L-methionine-dependent methyltransferases"/>
    <property type="match status" value="1"/>
</dbReference>
<keyword evidence="4" id="KW-1185">Reference proteome</keyword>
<protein>
    <recommendedName>
        <fullName evidence="5">Methyltransferase</fullName>
    </recommendedName>
</protein>
<sequence>MNSPPNSILGQSNGQPAASASPKKNTSRSPNDCERTASMSPEDGDDSTVQSRQNNRPFSPPSPSSSTSPLAVGSTHEAALIKSIERGDYAPNDLDETRSLTDSIRQHIVDGGLRYHAYHAGKYLFPNDEAEQDREELKHNLTVYLCDGQMFFAPIEDLLEEGAEVLDLGTGIGKWCIDLADNYPNSQFHGMDLSPIQPDWVPENAIFVVDDIEHEGGWTYPEEKFDYIHIRHTVHSIRDRPLLWERIYQHLKPGGYVEVQEFHYIAACDDNSCDGPYAWRDFIRYLQEGMAALGTDIHGIQYVEGELAEAGFEGITRKNFKCPVGPWPKKPRLQECGHVLRDVIMWGLVGLSRRPFRDGLKWTMIQIEMFLIEVRKALTEEVNGLPKYHTYYPFHSIYARKPLNPSSTEAPRRTPAAEESAEEA</sequence>
<comment type="similarity">
    <text evidence="1">Belongs to the methyltransferase superfamily. LaeA methyltransferase family.</text>
</comment>